<name>A0ABZ1TTS3_9ACTN</name>
<evidence type="ECO:0000313" key="4">
    <source>
        <dbReference type="EMBL" id="WUQ82368.1"/>
    </source>
</evidence>
<dbReference type="Proteomes" id="UP001432222">
    <property type="component" value="Chromosome"/>
</dbReference>
<accession>A0ABZ1TTS3</accession>
<evidence type="ECO:0000313" key="5">
    <source>
        <dbReference type="Proteomes" id="UP001432222"/>
    </source>
</evidence>
<keyword evidence="1" id="KW-0596">Phosphopantetheine</keyword>
<proteinExistence type="predicted"/>
<evidence type="ECO:0000256" key="1">
    <source>
        <dbReference type="ARBA" id="ARBA00022450"/>
    </source>
</evidence>
<dbReference type="InterPro" id="IPR020806">
    <property type="entry name" value="PKS_PP-bd"/>
</dbReference>
<keyword evidence="5" id="KW-1185">Reference proteome</keyword>
<feature type="domain" description="Carrier" evidence="3">
    <location>
        <begin position="136"/>
        <end position="211"/>
    </location>
</feature>
<dbReference type="SUPFAM" id="SSF47336">
    <property type="entry name" value="ACP-like"/>
    <property type="match status" value="1"/>
</dbReference>
<gene>
    <name evidence="4" type="ORF">OHA16_04880</name>
</gene>
<dbReference type="EMBL" id="CP108110">
    <property type="protein sequence ID" value="WUQ82368.1"/>
    <property type="molecule type" value="Genomic_DNA"/>
</dbReference>
<reference evidence="4" key="1">
    <citation type="submission" date="2022-10" db="EMBL/GenBank/DDBJ databases">
        <title>The complete genomes of actinobacterial strains from the NBC collection.</title>
        <authorList>
            <person name="Joergensen T.S."/>
            <person name="Alvarez Arevalo M."/>
            <person name="Sterndorff E.B."/>
            <person name="Faurdal D."/>
            <person name="Vuksanovic O."/>
            <person name="Mourched A.-S."/>
            <person name="Charusanti P."/>
            <person name="Shaw S."/>
            <person name="Blin K."/>
            <person name="Weber T."/>
        </authorList>
    </citation>
    <scope>NUCLEOTIDE SEQUENCE</scope>
    <source>
        <strain evidence="4">NBC_00222</strain>
    </source>
</reference>
<protein>
    <submittedName>
        <fullName evidence="4">Phosphopantetheine-binding protein</fullName>
    </submittedName>
</protein>
<evidence type="ECO:0000256" key="2">
    <source>
        <dbReference type="ARBA" id="ARBA00022553"/>
    </source>
</evidence>
<evidence type="ECO:0000259" key="3">
    <source>
        <dbReference type="PROSITE" id="PS50075"/>
    </source>
</evidence>
<keyword evidence="2" id="KW-0597">Phosphoprotein</keyword>
<dbReference type="SMART" id="SM00823">
    <property type="entry name" value="PKS_PP"/>
    <property type="match status" value="1"/>
</dbReference>
<dbReference type="RefSeq" id="WP_328953435.1">
    <property type="nucleotide sequence ID" value="NZ_CP108110.1"/>
</dbReference>
<dbReference type="InterPro" id="IPR009081">
    <property type="entry name" value="PP-bd_ACP"/>
</dbReference>
<dbReference type="Gene3D" id="1.10.1200.10">
    <property type="entry name" value="ACP-like"/>
    <property type="match status" value="1"/>
</dbReference>
<sequence length="218" mass="22073">MTGRQQLCRLVADKPETRDWSVMGGVVEKPVRVPAPAPAPTPRAVVERALAAHPGVLDAAVAPSGDGVGVLVVLDEMSTALEVREDLRASLVAAGLEAEPAVLPVVRVPAPPLGTFEELVAGAAASGTAEVSRYEAPGAGAEAELAGRLAGFLGLPRVGALDDFVELGGDSLVAVAFLHAVQEAYAVPLGVVELFTAGTVRGIARLLAARTAAAPQVA</sequence>
<dbReference type="SMART" id="SM01294">
    <property type="entry name" value="PKS_PP_betabranch"/>
    <property type="match status" value="1"/>
</dbReference>
<dbReference type="PROSITE" id="PS50075">
    <property type="entry name" value="CARRIER"/>
    <property type="match status" value="1"/>
</dbReference>
<organism evidence="4 5">
    <name type="scientific">Kitasatospora purpeofusca</name>
    <dbReference type="NCBI Taxonomy" id="67352"/>
    <lineage>
        <taxon>Bacteria</taxon>
        <taxon>Bacillati</taxon>
        <taxon>Actinomycetota</taxon>
        <taxon>Actinomycetes</taxon>
        <taxon>Kitasatosporales</taxon>
        <taxon>Streptomycetaceae</taxon>
        <taxon>Kitasatospora</taxon>
    </lineage>
</organism>
<dbReference type="Pfam" id="PF00550">
    <property type="entry name" value="PP-binding"/>
    <property type="match status" value="1"/>
</dbReference>
<dbReference type="InterPro" id="IPR036736">
    <property type="entry name" value="ACP-like_sf"/>
</dbReference>